<comment type="caution">
    <text evidence="3">The sequence shown here is derived from an EMBL/GenBank/DDBJ whole genome shotgun (WGS) entry which is preliminary data.</text>
</comment>
<keyword evidence="4" id="KW-1185">Reference proteome</keyword>
<keyword evidence="2" id="KW-0472">Membrane</keyword>
<proteinExistence type="predicted"/>
<evidence type="ECO:0000313" key="4">
    <source>
        <dbReference type="Proteomes" id="UP000447434"/>
    </source>
</evidence>
<accession>A0A6A4NT71</accession>
<name>A0A6A4NT71_LUPAL</name>
<sequence>MTKTRIMKNSTKPNPGHGSNPQTNSTSRNIEVEDNFAIKLSNEEVEKNVGIVNLKRGFISFIYFCTNFDFIMILLHGWNQVTRDFWSKY</sequence>
<protein>
    <submittedName>
        <fullName evidence="3">Uncharacterized protein</fullName>
    </submittedName>
</protein>
<keyword evidence="2" id="KW-0812">Transmembrane</keyword>
<feature type="transmembrane region" description="Helical" evidence="2">
    <location>
        <begin position="57"/>
        <end position="78"/>
    </location>
</feature>
<feature type="region of interest" description="Disordered" evidence="1">
    <location>
        <begin position="1"/>
        <end position="29"/>
    </location>
</feature>
<keyword evidence="2" id="KW-1133">Transmembrane helix</keyword>
<dbReference type="AlphaFoldDB" id="A0A6A4NT71"/>
<gene>
    <name evidence="3" type="ORF">Lalb_Chr20g0109091</name>
</gene>
<evidence type="ECO:0000256" key="2">
    <source>
        <dbReference type="SAM" id="Phobius"/>
    </source>
</evidence>
<dbReference type="EMBL" id="WOCE01000020">
    <property type="protein sequence ID" value="KAE9590569.1"/>
    <property type="molecule type" value="Genomic_DNA"/>
</dbReference>
<organism evidence="3 4">
    <name type="scientific">Lupinus albus</name>
    <name type="common">White lupine</name>
    <name type="synonym">Lupinus termis</name>
    <dbReference type="NCBI Taxonomy" id="3870"/>
    <lineage>
        <taxon>Eukaryota</taxon>
        <taxon>Viridiplantae</taxon>
        <taxon>Streptophyta</taxon>
        <taxon>Embryophyta</taxon>
        <taxon>Tracheophyta</taxon>
        <taxon>Spermatophyta</taxon>
        <taxon>Magnoliopsida</taxon>
        <taxon>eudicotyledons</taxon>
        <taxon>Gunneridae</taxon>
        <taxon>Pentapetalae</taxon>
        <taxon>rosids</taxon>
        <taxon>fabids</taxon>
        <taxon>Fabales</taxon>
        <taxon>Fabaceae</taxon>
        <taxon>Papilionoideae</taxon>
        <taxon>50 kb inversion clade</taxon>
        <taxon>genistoids sensu lato</taxon>
        <taxon>core genistoids</taxon>
        <taxon>Genisteae</taxon>
        <taxon>Lupinus</taxon>
    </lineage>
</organism>
<dbReference type="Proteomes" id="UP000447434">
    <property type="component" value="Chromosome 20"/>
</dbReference>
<evidence type="ECO:0000313" key="3">
    <source>
        <dbReference type="EMBL" id="KAE9590569.1"/>
    </source>
</evidence>
<reference evidence="4" key="1">
    <citation type="journal article" date="2020" name="Nat. Commun.">
        <title>Genome sequence of the cluster root forming white lupin.</title>
        <authorList>
            <person name="Hufnagel B."/>
            <person name="Marques A."/>
            <person name="Soriano A."/>
            <person name="Marques L."/>
            <person name="Divol F."/>
            <person name="Doumas P."/>
            <person name="Sallet E."/>
            <person name="Mancinotti D."/>
            <person name="Carrere S."/>
            <person name="Marande W."/>
            <person name="Arribat S."/>
            <person name="Keller J."/>
            <person name="Huneau C."/>
            <person name="Blein T."/>
            <person name="Aime D."/>
            <person name="Laguerre M."/>
            <person name="Taylor J."/>
            <person name="Schubert V."/>
            <person name="Nelson M."/>
            <person name="Geu-Flores F."/>
            <person name="Crespi M."/>
            <person name="Gallardo-Guerrero K."/>
            <person name="Delaux P.-M."/>
            <person name="Salse J."/>
            <person name="Berges H."/>
            <person name="Guyot R."/>
            <person name="Gouzy J."/>
            <person name="Peret B."/>
        </authorList>
    </citation>
    <scope>NUCLEOTIDE SEQUENCE [LARGE SCALE GENOMIC DNA]</scope>
    <source>
        <strain evidence="4">cv. Amiga</strain>
    </source>
</reference>
<evidence type="ECO:0000256" key="1">
    <source>
        <dbReference type="SAM" id="MobiDB-lite"/>
    </source>
</evidence>